<dbReference type="Gene3D" id="2.130.10.80">
    <property type="entry name" value="Galactose oxidase/kelch, beta-propeller"/>
    <property type="match status" value="1"/>
</dbReference>
<name>A0A9D4VEI2_ADICA</name>
<dbReference type="AlphaFoldDB" id="A0A9D4VEI2"/>
<dbReference type="PANTHER" id="PTHR46122">
    <property type="entry name" value="GALACTOSE OXIDASE/KELCH REPEAT PROTEIN-RELATED"/>
    <property type="match status" value="1"/>
</dbReference>
<dbReference type="GO" id="GO:0005634">
    <property type="term" value="C:nucleus"/>
    <property type="evidence" value="ECO:0007669"/>
    <property type="project" value="UniProtKB-ARBA"/>
</dbReference>
<comment type="caution">
    <text evidence="2">The sequence shown here is derived from an EMBL/GenBank/DDBJ whole genome shotgun (WGS) entry which is preliminary data.</text>
</comment>
<dbReference type="InterPro" id="IPR006652">
    <property type="entry name" value="Kelch_1"/>
</dbReference>
<evidence type="ECO:0000256" key="1">
    <source>
        <dbReference type="ARBA" id="ARBA00022737"/>
    </source>
</evidence>
<protein>
    <submittedName>
        <fullName evidence="2">Uncharacterized protein</fullName>
    </submittedName>
</protein>
<dbReference type="OrthoDB" id="191037at2759"/>
<organism evidence="2 3">
    <name type="scientific">Adiantum capillus-veneris</name>
    <name type="common">Maidenhair fern</name>
    <dbReference type="NCBI Taxonomy" id="13818"/>
    <lineage>
        <taxon>Eukaryota</taxon>
        <taxon>Viridiplantae</taxon>
        <taxon>Streptophyta</taxon>
        <taxon>Embryophyta</taxon>
        <taxon>Tracheophyta</taxon>
        <taxon>Polypodiopsida</taxon>
        <taxon>Polypodiidae</taxon>
        <taxon>Polypodiales</taxon>
        <taxon>Pteridineae</taxon>
        <taxon>Pteridaceae</taxon>
        <taxon>Vittarioideae</taxon>
        <taxon>Adiantum</taxon>
    </lineage>
</organism>
<dbReference type="InterPro" id="IPR052439">
    <property type="entry name" value="F-box/Kelch-repeat"/>
</dbReference>
<evidence type="ECO:0000313" key="3">
    <source>
        <dbReference type="Proteomes" id="UP000886520"/>
    </source>
</evidence>
<keyword evidence="3" id="KW-1185">Reference proteome</keyword>
<dbReference type="InterPro" id="IPR015915">
    <property type="entry name" value="Kelch-typ_b-propeller"/>
</dbReference>
<evidence type="ECO:0000313" key="2">
    <source>
        <dbReference type="EMBL" id="KAI5084604.1"/>
    </source>
</evidence>
<dbReference type="EMBL" id="JABFUD020000001">
    <property type="protein sequence ID" value="KAI5084604.1"/>
    <property type="molecule type" value="Genomic_DNA"/>
</dbReference>
<gene>
    <name evidence="2" type="ORF">GOP47_0000773</name>
</gene>
<dbReference type="Pfam" id="PF01344">
    <property type="entry name" value="Kelch_1"/>
    <property type="match status" value="1"/>
</dbReference>
<dbReference type="InterPro" id="IPR037293">
    <property type="entry name" value="Gal_Oxidase_central_sf"/>
</dbReference>
<reference evidence="2" key="1">
    <citation type="submission" date="2021-01" db="EMBL/GenBank/DDBJ databases">
        <title>Adiantum capillus-veneris genome.</title>
        <authorList>
            <person name="Fang Y."/>
            <person name="Liao Q."/>
        </authorList>
    </citation>
    <scope>NUCLEOTIDE SEQUENCE</scope>
    <source>
        <strain evidence="2">H3</strain>
        <tissue evidence="2">Leaf</tissue>
    </source>
</reference>
<dbReference type="PANTHER" id="PTHR46122:SF1">
    <property type="entry name" value="F-BOX DOMAIN-CONTAINING PROTEIN"/>
    <property type="match status" value="1"/>
</dbReference>
<sequence length="193" mass="21278">METPRQKCSGVFMDGKFYVIGGKDKDHNILTSGEVYDPASKTWKTIPNMYVPPETAPSFEPSPPLVAVANNELYAIESSSNLLKGYVKSSNSWKVLGPVPVRTDVCNGWGLAFKALGDELFVIGSYETPSYRTPSSGVAVFSWKPRLDAIAPEWQLGAPPPEWKMVNFLLLKDKMGIISLIQSQHCNSCSVLY</sequence>
<keyword evidence="1" id="KW-0677">Repeat</keyword>
<accession>A0A9D4VEI2</accession>
<dbReference type="Proteomes" id="UP000886520">
    <property type="component" value="Chromosome 1"/>
</dbReference>
<proteinExistence type="predicted"/>
<dbReference type="SUPFAM" id="SSF117281">
    <property type="entry name" value="Kelch motif"/>
    <property type="match status" value="1"/>
</dbReference>